<comment type="caution">
    <text evidence="10">The sequence shown here is derived from an EMBL/GenBank/DDBJ whole genome shotgun (WGS) entry which is preliminary data.</text>
</comment>
<proteinExistence type="inferred from homology"/>
<dbReference type="OrthoDB" id="10258130at2759"/>
<organism evidence="10 11">
    <name type="scientific">Meloidogyne enterolobii</name>
    <name type="common">Root-knot nematode worm</name>
    <name type="synonym">Meloidogyne mayaguensis</name>
    <dbReference type="NCBI Taxonomy" id="390850"/>
    <lineage>
        <taxon>Eukaryota</taxon>
        <taxon>Metazoa</taxon>
        <taxon>Ecdysozoa</taxon>
        <taxon>Nematoda</taxon>
        <taxon>Chromadorea</taxon>
        <taxon>Rhabditida</taxon>
        <taxon>Tylenchina</taxon>
        <taxon>Tylenchomorpha</taxon>
        <taxon>Tylenchoidea</taxon>
        <taxon>Meloidogynidae</taxon>
        <taxon>Meloidogyninae</taxon>
        <taxon>Meloidogyne</taxon>
    </lineage>
</organism>
<evidence type="ECO:0000313" key="10">
    <source>
        <dbReference type="EMBL" id="CAD2159872.1"/>
    </source>
</evidence>
<gene>
    <name evidence="10" type="ORF">MENT_LOCUS13949</name>
</gene>
<dbReference type="SUPFAM" id="SSF56300">
    <property type="entry name" value="Metallo-dependent phosphatases"/>
    <property type="match status" value="1"/>
</dbReference>
<evidence type="ECO:0000256" key="1">
    <source>
        <dbReference type="ARBA" id="ARBA00005945"/>
    </source>
</evidence>
<sequence length="189" mass="21316">MLVLVIGDFFIPYRAHNLPQKFRKLLVPNKMQHILCTGNVCTQETMNYLKTLTCDVHCVRGDFDEDTSYPDMKVIPVGHFRIGLVHGHQFIPWGDLKAMELAAQQMGVDVLISGHTHECAVFDKDGIFYINPGSATGAFSLIKDKVIPSFIVLDVQTDVIIAYIYRLLDDEVKVERSQFKKSGHSIGFT</sequence>
<accession>A0A6V7UJQ0</accession>
<dbReference type="InterPro" id="IPR024654">
    <property type="entry name" value="Calcineurin-like_PHP_lpxH"/>
</dbReference>
<dbReference type="PANTHER" id="PTHR11124">
    <property type="entry name" value="VACUOLAR SORTING PROTEIN VPS29"/>
    <property type="match status" value="1"/>
</dbReference>
<dbReference type="FunFam" id="3.60.21.10:FF:000015">
    <property type="entry name" value="Vacuolar protein sorting-associated protein 29"/>
    <property type="match status" value="1"/>
</dbReference>
<comment type="similarity">
    <text evidence="1 8">Belongs to the VPS29 family.</text>
</comment>
<dbReference type="GO" id="GO:0031410">
    <property type="term" value="C:cytoplasmic vesicle"/>
    <property type="evidence" value="ECO:0007669"/>
    <property type="project" value="UniProtKB-ARBA"/>
</dbReference>
<evidence type="ECO:0000256" key="2">
    <source>
        <dbReference type="ARBA" id="ARBA00017767"/>
    </source>
</evidence>
<evidence type="ECO:0000256" key="7">
    <source>
        <dbReference type="ARBA" id="ARBA00031913"/>
    </source>
</evidence>
<keyword evidence="6 8" id="KW-0653">Protein transport</keyword>
<dbReference type="GO" id="GO:0046872">
    <property type="term" value="F:metal ion binding"/>
    <property type="evidence" value="ECO:0007669"/>
    <property type="project" value="UniProtKB-KW"/>
</dbReference>
<dbReference type="PROSITE" id="PS01269">
    <property type="entry name" value="UPF0025"/>
    <property type="match status" value="1"/>
</dbReference>
<evidence type="ECO:0000313" key="11">
    <source>
        <dbReference type="Proteomes" id="UP000580250"/>
    </source>
</evidence>
<name>A0A6V7UJQ0_MELEN</name>
<feature type="domain" description="Calcineurin-like phosphoesterase" evidence="9">
    <location>
        <begin position="1"/>
        <end position="157"/>
    </location>
</feature>
<evidence type="ECO:0000256" key="8">
    <source>
        <dbReference type="RuleBase" id="RU362040"/>
    </source>
</evidence>
<reference evidence="10 11" key="1">
    <citation type="submission" date="2020-08" db="EMBL/GenBank/DDBJ databases">
        <authorList>
            <person name="Koutsovoulos G."/>
            <person name="Danchin GJ E."/>
        </authorList>
    </citation>
    <scope>NUCLEOTIDE SEQUENCE [LARGE SCALE GENOMIC DNA]</scope>
</reference>
<evidence type="ECO:0000256" key="5">
    <source>
        <dbReference type="ARBA" id="ARBA00022801"/>
    </source>
</evidence>
<dbReference type="InterPro" id="IPR028661">
    <property type="entry name" value="Vps29"/>
</dbReference>
<comment type="function">
    <text evidence="8">Component of the commander complex that is essential for endosomal recycling of transmembrane cargos; the commander complex is composed of the Csubcomplex and the retriever subcomplex. Component of the retriever complex, which is a heterotrimeric complex related to retromer cargo-selective complex (CSC) and essential for retromer-independent retrieval and recycling of numerous cargos. Component of the retromer cargo-selective complex (CSC). The CSC is believed to be the core functional component of retromer or respective retromer complex variants acting to prevent missorting of selected transmembrane cargo proteins into the lysosomal degradation pathway. In the endosomes, retriever complex drives the retrieval and recycling of NxxY-motif-containing cargo proteins by coupling to snx17, a cargo essential for the homeostatic maintenance of numerous cell surface proteins associated with processes that include cell migration, cell adhesion, nutrient supply and cell signaling. The recruitment of the retriever complex to the endosomal membrane involves Cand WASH complexes.</text>
</comment>
<dbReference type="Gene3D" id="3.60.21.10">
    <property type="match status" value="1"/>
</dbReference>
<dbReference type="CDD" id="cd07394">
    <property type="entry name" value="MPP_Vps29"/>
    <property type="match status" value="1"/>
</dbReference>
<dbReference type="InterPro" id="IPR000979">
    <property type="entry name" value="Phosphodiesterase_MJ0936/Vps29"/>
</dbReference>
<dbReference type="GO" id="GO:0030904">
    <property type="term" value="C:retromer complex"/>
    <property type="evidence" value="ECO:0007669"/>
    <property type="project" value="InterPro"/>
</dbReference>
<evidence type="ECO:0000256" key="3">
    <source>
        <dbReference type="ARBA" id="ARBA00022448"/>
    </source>
</evidence>
<evidence type="ECO:0000256" key="6">
    <source>
        <dbReference type="ARBA" id="ARBA00022927"/>
    </source>
</evidence>
<dbReference type="GO" id="GO:0005829">
    <property type="term" value="C:cytosol"/>
    <property type="evidence" value="ECO:0007669"/>
    <property type="project" value="GOC"/>
</dbReference>
<evidence type="ECO:0000259" key="9">
    <source>
        <dbReference type="Pfam" id="PF12850"/>
    </source>
</evidence>
<dbReference type="AlphaFoldDB" id="A0A6V7UJQ0"/>
<keyword evidence="3 8" id="KW-0813">Transport</keyword>
<dbReference type="GO" id="GO:0015031">
    <property type="term" value="P:protein transport"/>
    <property type="evidence" value="ECO:0007669"/>
    <property type="project" value="UniProtKB-KW"/>
</dbReference>
<dbReference type="Pfam" id="PF12850">
    <property type="entry name" value="Metallophos_2"/>
    <property type="match status" value="1"/>
</dbReference>
<dbReference type="EMBL" id="CAJEWN010000076">
    <property type="protein sequence ID" value="CAD2159872.1"/>
    <property type="molecule type" value="Genomic_DNA"/>
</dbReference>
<dbReference type="GO" id="GO:0042147">
    <property type="term" value="P:retrograde transport, endosome to Golgi"/>
    <property type="evidence" value="ECO:0007669"/>
    <property type="project" value="InterPro"/>
</dbReference>
<dbReference type="Proteomes" id="UP000580250">
    <property type="component" value="Unassembled WGS sequence"/>
</dbReference>
<dbReference type="InterPro" id="IPR020935">
    <property type="entry name" value="PdiEstase_YfcE_CS"/>
</dbReference>
<dbReference type="GO" id="GO:0016787">
    <property type="term" value="F:hydrolase activity"/>
    <property type="evidence" value="ECO:0007669"/>
    <property type="project" value="UniProtKB-KW"/>
</dbReference>
<evidence type="ECO:0000256" key="4">
    <source>
        <dbReference type="ARBA" id="ARBA00022723"/>
    </source>
</evidence>
<keyword evidence="5" id="KW-0378">Hydrolase</keyword>
<protein>
    <recommendedName>
        <fullName evidence="2 8">Vacuolar protein sorting-associated protein 29</fullName>
    </recommendedName>
    <alternativeName>
        <fullName evidence="7 8">Vesicle protein sorting 29</fullName>
    </alternativeName>
</protein>
<keyword evidence="4" id="KW-0479">Metal-binding</keyword>
<dbReference type="InterPro" id="IPR029052">
    <property type="entry name" value="Metallo-depent_PP-like"/>
</dbReference>
<dbReference type="NCBIfam" id="TIGR00040">
    <property type="entry name" value="yfcE"/>
    <property type="match status" value="1"/>
</dbReference>